<dbReference type="InterPro" id="IPR027417">
    <property type="entry name" value="P-loop_NTPase"/>
</dbReference>
<keyword evidence="3" id="KW-0813">Transport</keyword>
<dbReference type="GO" id="GO:0005524">
    <property type="term" value="F:ATP binding"/>
    <property type="evidence" value="ECO:0007669"/>
    <property type="project" value="UniProtKB-KW"/>
</dbReference>
<evidence type="ECO:0000256" key="8">
    <source>
        <dbReference type="ARBA" id="ARBA00023136"/>
    </source>
</evidence>
<dbReference type="PANTHER" id="PTHR48041:SF139">
    <property type="entry name" value="PROTEIN SCARLET"/>
    <property type="match status" value="1"/>
</dbReference>
<evidence type="ECO:0000256" key="1">
    <source>
        <dbReference type="ARBA" id="ARBA00004141"/>
    </source>
</evidence>
<dbReference type="GO" id="GO:0005886">
    <property type="term" value="C:plasma membrane"/>
    <property type="evidence" value="ECO:0007669"/>
    <property type="project" value="TreeGrafter"/>
</dbReference>
<dbReference type="InterPro" id="IPR003593">
    <property type="entry name" value="AAA+_ATPase"/>
</dbReference>
<keyword evidence="6" id="KW-0067">ATP-binding</keyword>
<keyword evidence="4" id="KW-0812">Transmembrane</keyword>
<dbReference type="PROSITE" id="PS50893">
    <property type="entry name" value="ABC_TRANSPORTER_2"/>
    <property type="match status" value="1"/>
</dbReference>
<sequence length="278" mass="30395">METSVETNTKHQFLVSDAVDCNDQRISDIKPKKSFVQMSVISEPVSLSWHDINVFAKDSLAKRKKLDPKHILRNVSGCVKSGQLMAIMGASGAGKTTLMNVLTQRNLSDITVEGSVKINGKLADPSSLTALSAYVQQNDLFIGALTVKEHLIFQSRVRMDQYLSEEIKEDRIQQVLQDLGLSESSDTMIGKPEEAGGISGGERKRLAFASELLTNPSIMLCDEPTSGLDSFMALSVVEVLRDMAASGRTVVCTIHQPSSEVFSIFSHLLLMAEGRVAY</sequence>
<evidence type="ECO:0000256" key="6">
    <source>
        <dbReference type="ARBA" id="ARBA00022840"/>
    </source>
</evidence>
<keyword evidence="8" id="KW-0472">Membrane</keyword>
<organism evidence="10">
    <name type="scientific">Medioppia subpectinata</name>
    <dbReference type="NCBI Taxonomy" id="1979941"/>
    <lineage>
        <taxon>Eukaryota</taxon>
        <taxon>Metazoa</taxon>
        <taxon>Ecdysozoa</taxon>
        <taxon>Arthropoda</taxon>
        <taxon>Chelicerata</taxon>
        <taxon>Arachnida</taxon>
        <taxon>Acari</taxon>
        <taxon>Acariformes</taxon>
        <taxon>Sarcoptiformes</taxon>
        <taxon>Oribatida</taxon>
        <taxon>Brachypylina</taxon>
        <taxon>Oppioidea</taxon>
        <taxon>Oppiidae</taxon>
        <taxon>Medioppia</taxon>
    </lineage>
</organism>
<evidence type="ECO:0000256" key="4">
    <source>
        <dbReference type="ARBA" id="ARBA00022692"/>
    </source>
</evidence>
<keyword evidence="11" id="KW-1185">Reference proteome</keyword>
<evidence type="ECO:0000259" key="9">
    <source>
        <dbReference type="PROSITE" id="PS50893"/>
    </source>
</evidence>
<comment type="similarity">
    <text evidence="2">Belongs to the ABC transporter superfamily. ABCG family. Eye pigment precursor importer (TC 3.A.1.204) subfamily.</text>
</comment>
<evidence type="ECO:0000256" key="2">
    <source>
        <dbReference type="ARBA" id="ARBA00005814"/>
    </source>
</evidence>
<dbReference type="SUPFAM" id="SSF52540">
    <property type="entry name" value="P-loop containing nucleoside triphosphate hydrolases"/>
    <property type="match status" value="1"/>
</dbReference>
<dbReference type="Gene3D" id="3.40.50.300">
    <property type="entry name" value="P-loop containing nucleotide triphosphate hydrolases"/>
    <property type="match status" value="1"/>
</dbReference>
<comment type="subcellular location">
    <subcellularLocation>
        <location evidence="1">Membrane</location>
        <topology evidence="1">Multi-pass membrane protein</topology>
    </subcellularLocation>
</comment>
<keyword evidence="5" id="KW-0547">Nucleotide-binding</keyword>
<dbReference type="InterPro" id="IPR003439">
    <property type="entry name" value="ABC_transporter-like_ATP-bd"/>
</dbReference>
<protein>
    <recommendedName>
        <fullName evidence="9">ABC transporter domain-containing protein</fullName>
    </recommendedName>
</protein>
<dbReference type="EMBL" id="OC857655">
    <property type="protein sequence ID" value="CAD7625465.1"/>
    <property type="molecule type" value="Genomic_DNA"/>
</dbReference>
<evidence type="ECO:0000256" key="5">
    <source>
        <dbReference type="ARBA" id="ARBA00022741"/>
    </source>
</evidence>
<dbReference type="SMART" id="SM00382">
    <property type="entry name" value="AAA"/>
    <property type="match status" value="1"/>
</dbReference>
<evidence type="ECO:0000256" key="7">
    <source>
        <dbReference type="ARBA" id="ARBA00022989"/>
    </source>
</evidence>
<dbReference type="PROSITE" id="PS00211">
    <property type="entry name" value="ABC_TRANSPORTER_1"/>
    <property type="match status" value="1"/>
</dbReference>
<dbReference type="PANTHER" id="PTHR48041">
    <property type="entry name" value="ABC TRANSPORTER G FAMILY MEMBER 28"/>
    <property type="match status" value="1"/>
</dbReference>
<proteinExistence type="inferred from homology"/>
<dbReference type="CDD" id="cd03213">
    <property type="entry name" value="ABCG_EPDR"/>
    <property type="match status" value="1"/>
</dbReference>
<evidence type="ECO:0000313" key="10">
    <source>
        <dbReference type="EMBL" id="CAD7625465.1"/>
    </source>
</evidence>
<gene>
    <name evidence="10" type="ORF">OSB1V03_LOCUS5899</name>
</gene>
<dbReference type="EMBL" id="CAJPIZ010003080">
    <property type="protein sequence ID" value="CAG2105895.1"/>
    <property type="molecule type" value="Genomic_DNA"/>
</dbReference>
<dbReference type="GO" id="GO:0042626">
    <property type="term" value="F:ATPase-coupled transmembrane transporter activity"/>
    <property type="evidence" value="ECO:0007669"/>
    <property type="project" value="TreeGrafter"/>
</dbReference>
<dbReference type="Pfam" id="PF00005">
    <property type="entry name" value="ABC_tran"/>
    <property type="match status" value="1"/>
</dbReference>
<dbReference type="GO" id="GO:0016887">
    <property type="term" value="F:ATP hydrolysis activity"/>
    <property type="evidence" value="ECO:0007669"/>
    <property type="project" value="InterPro"/>
</dbReference>
<dbReference type="InterPro" id="IPR017871">
    <property type="entry name" value="ABC_transporter-like_CS"/>
</dbReference>
<dbReference type="AlphaFoldDB" id="A0A7R9PYY7"/>
<feature type="non-terminal residue" evidence="10">
    <location>
        <position position="278"/>
    </location>
</feature>
<evidence type="ECO:0000256" key="3">
    <source>
        <dbReference type="ARBA" id="ARBA00022448"/>
    </source>
</evidence>
<feature type="domain" description="ABC transporter" evidence="9">
    <location>
        <begin position="55"/>
        <end position="277"/>
    </location>
</feature>
<keyword evidence="7" id="KW-1133">Transmembrane helix</keyword>
<dbReference type="Proteomes" id="UP000759131">
    <property type="component" value="Unassembled WGS sequence"/>
</dbReference>
<evidence type="ECO:0000313" key="11">
    <source>
        <dbReference type="Proteomes" id="UP000759131"/>
    </source>
</evidence>
<dbReference type="InterPro" id="IPR050352">
    <property type="entry name" value="ABCG_transporters"/>
</dbReference>
<name>A0A7R9PYY7_9ACAR</name>
<dbReference type="OrthoDB" id="6488668at2759"/>
<reference evidence="10" key="1">
    <citation type="submission" date="2020-11" db="EMBL/GenBank/DDBJ databases">
        <authorList>
            <person name="Tran Van P."/>
        </authorList>
    </citation>
    <scope>NUCLEOTIDE SEQUENCE</scope>
</reference>
<accession>A0A7R9PYY7</accession>